<dbReference type="InterPro" id="IPR052020">
    <property type="entry name" value="Cyclic_di-GMP/3'3'-cGAMP_PDE"/>
</dbReference>
<proteinExistence type="predicted"/>
<feature type="domain" description="HD-GYP" evidence="1">
    <location>
        <begin position="188"/>
        <end position="397"/>
    </location>
</feature>
<evidence type="ECO:0000313" key="3">
    <source>
        <dbReference type="Proteomes" id="UP000218890"/>
    </source>
</evidence>
<evidence type="ECO:0000313" key="2">
    <source>
        <dbReference type="EMBL" id="BAU58277.2"/>
    </source>
</evidence>
<reference evidence="2" key="1">
    <citation type="submission" date="2016-02" db="EMBL/GenBank/DDBJ databases">
        <title>Halorhodospira halochloris DSM-1059 complete genome, version 2.</title>
        <authorList>
            <person name="Tsukatani Y."/>
        </authorList>
    </citation>
    <scope>NUCLEOTIDE SEQUENCE</scope>
    <source>
        <strain evidence="2">DSM 1059</strain>
    </source>
</reference>
<dbReference type="SUPFAM" id="SSF109604">
    <property type="entry name" value="HD-domain/PDEase-like"/>
    <property type="match status" value="1"/>
</dbReference>
<dbReference type="PANTHER" id="PTHR45228">
    <property type="entry name" value="CYCLIC DI-GMP PHOSPHODIESTERASE TM_0186-RELATED"/>
    <property type="match status" value="1"/>
</dbReference>
<dbReference type="SMART" id="SM00471">
    <property type="entry name" value="HDc"/>
    <property type="match status" value="1"/>
</dbReference>
<dbReference type="Gene3D" id="1.10.3210.10">
    <property type="entry name" value="Hypothetical protein af1432"/>
    <property type="match status" value="1"/>
</dbReference>
<dbReference type="InterPro" id="IPR003018">
    <property type="entry name" value="GAF"/>
</dbReference>
<dbReference type="EMBL" id="AP017372">
    <property type="protein sequence ID" value="BAU58277.2"/>
    <property type="molecule type" value="Genomic_DNA"/>
</dbReference>
<dbReference type="AlphaFoldDB" id="A0A0X8XAZ7"/>
<evidence type="ECO:0000259" key="1">
    <source>
        <dbReference type="PROSITE" id="PS51832"/>
    </source>
</evidence>
<dbReference type="Proteomes" id="UP000218890">
    <property type="component" value="Chromosome"/>
</dbReference>
<gene>
    <name evidence="2" type="ORF">HH1059_15690</name>
</gene>
<dbReference type="KEGG" id="hhk:HH1059_15690"/>
<dbReference type="RefSeq" id="WP_207148219.1">
    <property type="nucleotide sequence ID" value="NZ_AP017372.2"/>
</dbReference>
<dbReference type="Gene3D" id="3.30.450.40">
    <property type="match status" value="1"/>
</dbReference>
<keyword evidence="3" id="KW-1185">Reference proteome</keyword>
<dbReference type="Pfam" id="PF13487">
    <property type="entry name" value="HD_5"/>
    <property type="match status" value="1"/>
</dbReference>
<dbReference type="InterPro" id="IPR037522">
    <property type="entry name" value="HD_GYP_dom"/>
</dbReference>
<dbReference type="GO" id="GO:0008081">
    <property type="term" value="F:phosphoric diester hydrolase activity"/>
    <property type="evidence" value="ECO:0007669"/>
    <property type="project" value="UniProtKB-ARBA"/>
</dbReference>
<dbReference type="SUPFAM" id="SSF55781">
    <property type="entry name" value="GAF domain-like"/>
    <property type="match status" value="1"/>
</dbReference>
<dbReference type="PROSITE" id="PS51832">
    <property type="entry name" value="HD_GYP"/>
    <property type="match status" value="1"/>
</dbReference>
<organism evidence="2 3">
    <name type="scientific">Halorhodospira halochloris</name>
    <name type="common">Ectothiorhodospira halochloris</name>
    <dbReference type="NCBI Taxonomy" id="1052"/>
    <lineage>
        <taxon>Bacteria</taxon>
        <taxon>Pseudomonadati</taxon>
        <taxon>Pseudomonadota</taxon>
        <taxon>Gammaproteobacteria</taxon>
        <taxon>Chromatiales</taxon>
        <taxon>Ectothiorhodospiraceae</taxon>
        <taxon>Halorhodospira</taxon>
    </lineage>
</organism>
<sequence length="398" mass="44771">MKKRNSQELSVYALRGADVDRDGQTLLSALPLQTQNSDMNLKERLSRLLEHINSQLGEDGLHRIAVAIYEPEGGRLKTYAAAGQGQQPLGLYEIEIAKVPSLSEVARTGKPRVIDEYQQHPSTQEHTRKIRQAGFRSALIMPLNFEHQFYGFVFFNSFAPGYFNRPLMEQFAPYADICRLLAVTSIRKTRVLRGAAQTAIMFGRARDDETGDHLQRMASYSRLIARNLADKYELSDEYVEMLYQFAPVHDVGKVAVPDSILLKPGRLDPDEFAQMREHVTRGVAMIISIAEQLDLEGDRRADMMRSIVAYHHERMDGSGYPAGMVGDQIPLEGRIVAVADVFDALTSKRVYKPMWSFQEAADLLRSEANAGKLCPDCVDAFLVAEQQINAIRETYGNL</sequence>
<protein>
    <submittedName>
        <fullName evidence="2">Response regulator receiver modulated metal dependent phosphohydrolase</fullName>
    </submittedName>
</protein>
<dbReference type="PANTHER" id="PTHR45228:SF1">
    <property type="entry name" value="CYCLIC DI-GMP PHOSPHODIESTERASE TM_0186"/>
    <property type="match status" value="1"/>
</dbReference>
<name>A0A0X8XAZ7_HALHR</name>
<dbReference type="CDD" id="cd00077">
    <property type="entry name" value="HDc"/>
    <property type="match status" value="1"/>
</dbReference>
<dbReference type="InterPro" id="IPR003607">
    <property type="entry name" value="HD/PDEase_dom"/>
</dbReference>
<dbReference type="InterPro" id="IPR029016">
    <property type="entry name" value="GAF-like_dom_sf"/>
</dbReference>
<accession>A0A0X8XAZ7</accession>
<dbReference type="Pfam" id="PF01590">
    <property type="entry name" value="GAF"/>
    <property type="match status" value="1"/>
</dbReference>